<dbReference type="InterPro" id="IPR051561">
    <property type="entry name" value="FRAS1_ECM"/>
</dbReference>
<dbReference type="GO" id="GO:0009653">
    <property type="term" value="P:anatomical structure morphogenesis"/>
    <property type="evidence" value="ECO:0007669"/>
    <property type="project" value="TreeGrafter"/>
</dbReference>
<sequence>MCRMFSTPLWEPVAGSTLTCRSELHLTFVYDTAILWKDGIGSPPQAELQGALYPTSMRINDQGRLVVNFRTKARFRGLFVESHSGGRIKRAATSMSSMVMSVDHPGLTFNLTLVRSEPTYNQPVQQWAFTSDFAVRDYSGTYTVKLIPCTAAQNMEYTVPPVCSPREPVTFDLDIRFQQVSDPVAVEFSLNTQMFLLSKRSVALMAPWVSVKGGVAFSEEVGQRYEVPEVLWILDRDNNRGTNIMHIAGPHQAGRGSSEVFAGGLEPSELSSGGGRGGLVTVVGVYEGFTKNYLVRNLVAKLVWVSGLLSSPSSPLNAQNLTLDPELPQGTLVSDFDTKVEEGRRDRSPTCQPFQLGSGVAHITK</sequence>
<reference evidence="1" key="1">
    <citation type="submission" date="2022-08" db="EMBL/GenBank/DDBJ databases">
        <title>Genome sequencing of akame (Lates japonicus).</title>
        <authorList>
            <person name="Hashiguchi Y."/>
            <person name="Takahashi H."/>
        </authorList>
    </citation>
    <scope>NUCLEOTIDE SEQUENCE</scope>
    <source>
        <strain evidence="1">Kochi</strain>
    </source>
</reference>
<dbReference type="PANTHER" id="PTHR45739:SF4">
    <property type="entry name" value="FRAS1-RELATED EXTRACELLULAR MATRIX PROTEIN 2"/>
    <property type="match status" value="1"/>
</dbReference>
<accession>A0AAD3M7V8</accession>
<dbReference type="AlphaFoldDB" id="A0AAD3M7V8"/>
<evidence type="ECO:0000313" key="1">
    <source>
        <dbReference type="EMBL" id="GLD49362.1"/>
    </source>
</evidence>
<dbReference type="EMBL" id="BRZM01003563">
    <property type="protein sequence ID" value="GLD49362.1"/>
    <property type="molecule type" value="Genomic_DNA"/>
</dbReference>
<organism evidence="1 2">
    <name type="scientific">Lates japonicus</name>
    <name type="common">Japanese lates</name>
    <dbReference type="NCBI Taxonomy" id="270547"/>
    <lineage>
        <taxon>Eukaryota</taxon>
        <taxon>Metazoa</taxon>
        <taxon>Chordata</taxon>
        <taxon>Craniata</taxon>
        <taxon>Vertebrata</taxon>
        <taxon>Euteleostomi</taxon>
        <taxon>Actinopterygii</taxon>
        <taxon>Neopterygii</taxon>
        <taxon>Teleostei</taxon>
        <taxon>Neoteleostei</taxon>
        <taxon>Acanthomorphata</taxon>
        <taxon>Carangaria</taxon>
        <taxon>Carangaria incertae sedis</taxon>
        <taxon>Centropomidae</taxon>
        <taxon>Lates</taxon>
    </lineage>
</organism>
<gene>
    <name evidence="1" type="ORF">AKAME5_002742000</name>
</gene>
<dbReference type="PANTHER" id="PTHR45739">
    <property type="entry name" value="MATRIX PROTEIN, PUTATIVE-RELATED"/>
    <property type="match status" value="1"/>
</dbReference>
<protein>
    <submittedName>
        <fullName evidence="1">FRAS1-related extracellular matrix protein 2 isoform X1</fullName>
    </submittedName>
</protein>
<comment type="caution">
    <text evidence="1">The sequence shown here is derived from an EMBL/GenBank/DDBJ whole genome shotgun (WGS) entry which is preliminary data.</text>
</comment>
<proteinExistence type="predicted"/>
<name>A0AAD3M7V8_LATJO</name>
<evidence type="ECO:0000313" key="2">
    <source>
        <dbReference type="Proteomes" id="UP001279410"/>
    </source>
</evidence>
<keyword evidence="2" id="KW-1185">Reference proteome</keyword>
<dbReference type="Proteomes" id="UP001279410">
    <property type="component" value="Unassembled WGS sequence"/>
</dbReference>